<protein>
    <recommendedName>
        <fullName evidence="5">CARDB protein</fullName>
    </recommendedName>
</protein>
<dbReference type="RefSeq" id="WP_139159773.1">
    <property type="nucleotide sequence ID" value="NZ_FMWL01000003.1"/>
</dbReference>
<keyword evidence="1" id="KW-0472">Membrane</keyword>
<dbReference type="PANTHER" id="PTHR35902">
    <property type="entry name" value="S-LAYER DOMAIN-LIKE PROTEIN-RELATED"/>
    <property type="match status" value="1"/>
</dbReference>
<dbReference type="Proteomes" id="UP000199208">
    <property type="component" value="Unassembled WGS sequence"/>
</dbReference>
<dbReference type="PANTHER" id="PTHR35902:SF3">
    <property type="entry name" value="NPCBM-ASSOCIATED, NEW3 DOMAIN OF ALPHA-GALACTOSIDASE"/>
    <property type="match status" value="1"/>
</dbReference>
<sequence length="841" mass="90410">MLNQSLALSRLLAIGLMVVMLVTGAALPAAAAEVTGVTGPYIAKVGTFNTSLSSKVTSIRTGTDFALVLALKAGADYEGVGLSTSSLSTFSPLDGLAGMKRVTSPSAATLSGLGIAEAAREDYVYYRIDLEYKGNGEGALPIVIRTSEGTVEETIVVPGIRVVEERPEPEPQVYQPVIRVKDGASTPLMLSGSKGTLEIPLTNISEDDAKQVIVTFAEPGATPFKLDQSVTHDTIDRLCSEDTEVARFDVVVSPTAQTRIYAIKLQLQYKDSDDKPHTDDSLVYYVRVKAANVEPTIGITSYRFMGDKVAAGVKDQIGLVLENAGTIDAGDVRIKLTGFDASNLRLDGDMETKFVGIIGGKRTSVVTFNILAPTGAKSGTHELTAEMTYIDMDGKAYTTTSKIYVPIEGDELSALDMKVLNLARPRAVSAGGIFSVSFEVKNEGRSAAELVEVSMEYPGEAVVPKTSPRRTFRVIEPGASETLTFTFQAREKAATNFYDLYAVVKYSSVGSAEQLQVREYAGISVVGSEDGGGDGVSGRPKIIIRDYGFGGDTVLAGSEFDLELELYNTSSVEGIRNIKVTLKPEEGVFSPMDMASSFFIEAMGRKESMTKVVRMRVKNDASVKAYGLTVTFEYEDSAGNAYDDQNNPYKEEEVVSIPVIQPVRLETSEIGIPWEAYVNNPIPLSFEFYNLGKSTLYNMMVKVEVEGELQIQGSNYYVGNFEAGRSDYFDTTLIPMAEGQAAGMVVFEYEDANGEAGRIEKPFSVNVMGDPMGIPGEGFPGEEVPGEGYPGEGGPVPGPGSKLMILAVLGAMTALMGGVMLWKRRAEKKRKAALEAVEDDE</sequence>
<evidence type="ECO:0008006" key="5">
    <source>
        <dbReference type="Google" id="ProtNLM"/>
    </source>
</evidence>
<dbReference type="STRING" id="1120920.SAMN03080599_00840"/>
<name>A0A1G5RU44_9FIRM</name>
<accession>A0A1G5RU44</accession>
<dbReference type="OrthoDB" id="1704454at2"/>
<dbReference type="EMBL" id="FMWL01000003">
    <property type="protein sequence ID" value="SCZ77642.1"/>
    <property type="molecule type" value="Genomic_DNA"/>
</dbReference>
<reference evidence="3 4" key="1">
    <citation type="submission" date="2016-10" db="EMBL/GenBank/DDBJ databases">
        <authorList>
            <person name="de Groot N.N."/>
        </authorList>
    </citation>
    <scope>NUCLEOTIDE SEQUENCE [LARGE SCALE GENOMIC DNA]</scope>
    <source>
        <strain evidence="3 4">DSM 2784</strain>
    </source>
</reference>
<keyword evidence="2" id="KW-0732">Signal</keyword>
<keyword evidence="1" id="KW-1133">Transmembrane helix</keyword>
<keyword evidence="1" id="KW-0812">Transmembrane</keyword>
<evidence type="ECO:0000313" key="3">
    <source>
        <dbReference type="EMBL" id="SCZ77642.1"/>
    </source>
</evidence>
<evidence type="ECO:0000313" key="4">
    <source>
        <dbReference type="Proteomes" id="UP000199208"/>
    </source>
</evidence>
<proteinExistence type="predicted"/>
<keyword evidence="4" id="KW-1185">Reference proteome</keyword>
<feature type="chain" id="PRO_5011557012" description="CARDB protein" evidence="2">
    <location>
        <begin position="32"/>
        <end position="841"/>
    </location>
</feature>
<feature type="transmembrane region" description="Helical" evidence="1">
    <location>
        <begin position="803"/>
        <end position="822"/>
    </location>
</feature>
<gene>
    <name evidence="3" type="ORF">SAMN03080599_00840</name>
</gene>
<feature type="signal peptide" evidence="2">
    <location>
        <begin position="1"/>
        <end position="31"/>
    </location>
</feature>
<dbReference type="InterPro" id="IPR013783">
    <property type="entry name" value="Ig-like_fold"/>
</dbReference>
<evidence type="ECO:0000256" key="1">
    <source>
        <dbReference type="SAM" id="Phobius"/>
    </source>
</evidence>
<organism evidence="3 4">
    <name type="scientific">Acidaminobacter hydrogenoformans DSM 2784</name>
    <dbReference type="NCBI Taxonomy" id="1120920"/>
    <lineage>
        <taxon>Bacteria</taxon>
        <taxon>Bacillati</taxon>
        <taxon>Bacillota</taxon>
        <taxon>Clostridia</taxon>
        <taxon>Peptostreptococcales</taxon>
        <taxon>Acidaminobacteraceae</taxon>
        <taxon>Acidaminobacter</taxon>
    </lineage>
</organism>
<dbReference type="AlphaFoldDB" id="A0A1G5RU44"/>
<evidence type="ECO:0000256" key="2">
    <source>
        <dbReference type="SAM" id="SignalP"/>
    </source>
</evidence>
<dbReference type="Gene3D" id="2.60.40.10">
    <property type="entry name" value="Immunoglobulins"/>
    <property type="match status" value="1"/>
</dbReference>